<feature type="transmembrane region" description="Helical" evidence="10">
    <location>
        <begin position="153"/>
        <end position="172"/>
    </location>
</feature>
<dbReference type="PROSITE" id="PS00211">
    <property type="entry name" value="ABC_TRANSPORTER_1"/>
    <property type="match status" value="1"/>
</dbReference>
<dbReference type="CDD" id="cd03246">
    <property type="entry name" value="ABCC_Protease_Secretion"/>
    <property type="match status" value="1"/>
</dbReference>
<dbReference type="SUPFAM" id="SSF90123">
    <property type="entry name" value="ABC transporter transmembrane region"/>
    <property type="match status" value="1"/>
</dbReference>
<dbReference type="Gene3D" id="3.40.50.300">
    <property type="entry name" value="P-loop containing nucleotide triphosphate hydrolases"/>
    <property type="match status" value="1"/>
</dbReference>
<dbReference type="CDD" id="cd18586">
    <property type="entry name" value="ABC_6TM_PrtD_like"/>
    <property type="match status" value="1"/>
</dbReference>
<dbReference type="InterPro" id="IPR017871">
    <property type="entry name" value="ABC_transporter-like_CS"/>
</dbReference>
<dbReference type="FunFam" id="3.40.50.300:FF:001444">
    <property type="entry name" value="ABC transporter ATP-binding protein"/>
    <property type="match status" value="1"/>
</dbReference>
<keyword evidence="6" id="KW-0547">Nucleotide-binding</keyword>
<dbReference type="PANTHER" id="PTHR24221">
    <property type="entry name" value="ATP-BINDING CASSETTE SUB-FAMILY B"/>
    <property type="match status" value="1"/>
</dbReference>
<dbReference type="PROSITE" id="PS50893">
    <property type="entry name" value="ABC_TRANSPORTER_2"/>
    <property type="match status" value="1"/>
</dbReference>
<evidence type="ECO:0000256" key="1">
    <source>
        <dbReference type="ARBA" id="ARBA00004651"/>
    </source>
</evidence>
<evidence type="ECO:0000256" key="10">
    <source>
        <dbReference type="SAM" id="Phobius"/>
    </source>
</evidence>
<dbReference type="PROSITE" id="PS50929">
    <property type="entry name" value="ABC_TM1F"/>
    <property type="match status" value="1"/>
</dbReference>
<comment type="caution">
    <text evidence="13">The sequence shown here is derived from an EMBL/GenBank/DDBJ whole genome shotgun (WGS) entry which is preliminary data.</text>
</comment>
<dbReference type="InterPro" id="IPR003439">
    <property type="entry name" value="ABC_transporter-like_ATP-bd"/>
</dbReference>
<evidence type="ECO:0000256" key="4">
    <source>
        <dbReference type="ARBA" id="ARBA00022475"/>
    </source>
</evidence>
<sequence>MKKIQKSKLQTTLQLCRSNFLAVVFFSFFINMLMLIGPLYMLQVYDRVLASRSEVTLIMITGLALALLVVYWALEAIRSRLLVRTGAKFDHMLGRELFQTAFRGHMRNPNGAFSQPIRDLDTLREFLSGGGIIAFCDAPWVPVFLAACFMLHPYLGIVALIGAILIFTLAVTNELTTRNLLKEASGSTVVAHQYVSASMRNAETVHALGMMPGISKRWLNLHWAALGLQSKASDRAGLLLSGSKFVRMGLQIAILGVGAYLVLESQVTAGSMVAASIMMGRALAPVEMAVGQWKGLISARSSYDRLKALFLSVPDEVERMALPTPKGAITLEQVMVAPPGARKPTLRSVNMHVQPGELVGVIGPSGAGKSTLARTLVGIWPPLSGHVRIDGADVTHWDPALLGPHLGYLPQDVELFAGTVAENIGRFGDIDPEKVVDAAQRAGAHDMILQLPDGYGTRVGEGGRSLSGGQRQRIGLARALHGDPRVLVLDEPNSSLDSFGEEALSRAILQAKQDNRTVIVISHRTSLLNIVDKIAVLTDGILTAYGPRQAVLEHLAKEQQQRAQAGGAVTPLKPAART</sequence>
<keyword evidence="3" id="KW-0813">Transport</keyword>
<dbReference type="InterPro" id="IPR011527">
    <property type="entry name" value="ABC1_TM_dom"/>
</dbReference>
<keyword evidence="8 10" id="KW-1133">Transmembrane helix</keyword>
<dbReference type="InterPro" id="IPR039421">
    <property type="entry name" value="Type_1_exporter"/>
</dbReference>
<comment type="subcellular location">
    <subcellularLocation>
        <location evidence="1">Cell membrane</location>
        <topology evidence="1">Multi-pass membrane protein</topology>
    </subcellularLocation>
</comment>
<evidence type="ECO:0000256" key="5">
    <source>
        <dbReference type="ARBA" id="ARBA00022692"/>
    </source>
</evidence>
<dbReference type="Gene3D" id="1.20.1560.10">
    <property type="entry name" value="ABC transporter type 1, transmembrane domain"/>
    <property type="match status" value="1"/>
</dbReference>
<gene>
    <name evidence="13" type="ORF">J0X15_16385</name>
</gene>
<dbReference type="InterPro" id="IPR036640">
    <property type="entry name" value="ABC1_TM_sf"/>
</dbReference>
<feature type="transmembrane region" description="Helical" evidence="10">
    <location>
        <begin position="55"/>
        <end position="74"/>
    </location>
</feature>
<reference evidence="13" key="1">
    <citation type="submission" date="2021-03" db="EMBL/GenBank/DDBJ databases">
        <title>Roseibium sp. CAU 1637 isolated from Incheon.</title>
        <authorList>
            <person name="Kim W."/>
        </authorList>
    </citation>
    <scope>NUCLEOTIDE SEQUENCE</scope>
    <source>
        <strain evidence="13">CAU 1637</strain>
    </source>
</reference>
<feature type="domain" description="ABC transporter" evidence="11">
    <location>
        <begin position="329"/>
        <end position="564"/>
    </location>
</feature>
<dbReference type="SUPFAM" id="SSF52540">
    <property type="entry name" value="P-loop containing nucleoside triphosphate hydrolases"/>
    <property type="match status" value="1"/>
</dbReference>
<dbReference type="GO" id="GO:0016887">
    <property type="term" value="F:ATP hydrolysis activity"/>
    <property type="evidence" value="ECO:0007669"/>
    <property type="project" value="InterPro"/>
</dbReference>
<keyword evidence="5 10" id="KW-0812">Transmembrane</keyword>
<dbReference type="EMBL" id="JAFLNF010000007">
    <property type="protein sequence ID" value="MBO0346806.1"/>
    <property type="molecule type" value="Genomic_DNA"/>
</dbReference>
<keyword evidence="9 10" id="KW-0472">Membrane</keyword>
<dbReference type="GO" id="GO:0005886">
    <property type="term" value="C:plasma membrane"/>
    <property type="evidence" value="ECO:0007669"/>
    <property type="project" value="UniProtKB-SubCell"/>
</dbReference>
<keyword evidence="4" id="KW-1003">Cell membrane</keyword>
<evidence type="ECO:0000256" key="3">
    <source>
        <dbReference type="ARBA" id="ARBA00022448"/>
    </source>
</evidence>
<dbReference type="GO" id="GO:0034040">
    <property type="term" value="F:ATPase-coupled lipid transmembrane transporter activity"/>
    <property type="evidence" value="ECO:0007669"/>
    <property type="project" value="TreeGrafter"/>
</dbReference>
<dbReference type="RefSeq" id="WP_206942956.1">
    <property type="nucleotide sequence ID" value="NZ_JAFLNF010000007.1"/>
</dbReference>
<dbReference type="SMART" id="SM00382">
    <property type="entry name" value="AAA"/>
    <property type="match status" value="1"/>
</dbReference>
<comment type="similarity">
    <text evidence="2">Belongs to the ABC transporter superfamily.</text>
</comment>
<dbReference type="InterPro" id="IPR003593">
    <property type="entry name" value="AAA+_ATPase"/>
</dbReference>
<evidence type="ECO:0000256" key="9">
    <source>
        <dbReference type="ARBA" id="ARBA00023136"/>
    </source>
</evidence>
<name>A0A939J9W5_9HYPH</name>
<feature type="transmembrane region" description="Helical" evidence="10">
    <location>
        <begin position="245"/>
        <end position="263"/>
    </location>
</feature>
<keyword evidence="14" id="KW-1185">Reference proteome</keyword>
<proteinExistence type="inferred from homology"/>
<dbReference type="NCBIfam" id="TIGR01842">
    <property type="entry name" value="type_I_sec_PrtD"/>
    <property type="match status" value="1"/>
</dbReference>
<evidence type="ECO:0000256" key="2">
    <source>
        <dbReference type="ARBA" id="ARBA00005417"/>
    </source>
</evidence>
<dbReference type="AlphaFoldDB" id="A0A939J9W5"/>
<dbReference type="Pfam" id="PF00005">
    <property type="entry name" value="ABC_tran"/>
    <property type="match status" value="1"/>
</dbReference>
<dbReference type="InterPro" id="IPR010128">
    <property type="entry name" value="ATPase_T1SS_PrtD-like"/>
</dbReference>
<evidence type="ECO:0000313" key="14">
    <source>
        <dbReference type="Proteomes" id="UP000664779"/>
    </source>
</evidence>
<dbReference type="PANTHER" id="PTHR24221:SF248">
    <property type="entry name" value="ABC TRANSPORTER TRANSMEMBRANE REGION"/>
    <property type="match status" value="1"/>
</dbReference>
<evidence type="ECO:0000256" key="7">
    <source>
        <dbReference type="ARBA" id="ARBA00022840"/>
    </source>
</evidence>
<feature type="transmembrane region" description="Helical" evidence="10">
    <location>
        <begin position="20"/>
        <end position="43"/>
    </location>
</feature>
<evidence type="ECO:0000259" key="11">
    <source>
        <dbReference type="PROSITE" id="PS50893"/>
    </source>
</evidence>
<evidence type="ECO:0000313" key="13">
    <source>
        <dbReference type="EMBL" id="MBO0346806.1"/>
    </source>
</evidence>
<organism evidence="13 14">
    <name type="scientific">Roseibium limicola</name>
    <dbReference type="NCBI Taxonomy" id="2816037"/>
    <lineage>
        <taxon>Bacteria</taxon>
        <taxon>Pseudomonadati</taxon>
        <taxon>Pseudomonadota</taxon>
        <taxon>Alphaproteobacteria</taxon>
        <taxon>Hyphomicrobiales</taxon>
        <taxon>Stappiaceae</taxon>
        <taxon>Roseibium</taxon>
    </lineage>
</organism>
<dbReference type="GO" id="GO:0005524">
    <property type="term" value="F:ATP binding"/>
    <property type="evidence" value="ECO:0007669"/>
    <property type="project" value="UniProtKB-KW"/>
</dbReference>
<dbReference type="GO" id="GO:0140359">
    <property type="term" value="F:ABC-type transporter activity"/>
    <property type="evidence" value="ECO:0007669"/>
    <property type="project" value="InterPro"/>
</dbReference>
<dbReference type="GO" id="GO:0030253">
    <property type="term" value="P:protein secretion by the type I secretion system"/>
    <property type="evidence" value="ECO:0007669"/>
    <property type="project" value="InterPro"/>
</dbReference>
<feature type="domain" description="ABC transmembrane type-1" evidence="12">
    <location>
        <begin position="21"/>
        <end position="298"/>
    </location>
</feature>
<evidence type="ECO:0000259" key="12">
    <source>
        <dbReference type="PROSITE" id="PS50929"/>
    </source>
</evidence>
<dbReference type="InterPro" id="IPR047957">
    <property type="entry name" value="ABC_AprD-like_6TM"/>
</dbReference>
<feature type="transmembrane region" description="Helical" evidence="10">
    <location>
        <begin position="126"/>
        <end position="147"/>
    </location>
</feature>
<keyword evidence="7" id="KW-0067">ATP-binding</keyword>
<dbReference type="GO" id="GO:0030256">
    <property type="term" value="C:type I protein secretion system complex"/>
    <property type="evidence" value="ECO:0007669"/>
    <property type="project" value="InterPro"/>
</dbReference>
<protein>
    <submittedName>
        <fullName evidence="13">Type I secretion system permease/ATPase</fullName>
    </submittedName>
</protein>
<accession>A0A939J9W5</accession>
<evidence type="ECO:0000256" key="8">
    <source>
        <dbReference type="ARBA" id="ARBA00022989"/>
    </source>
</evidence>
<dbReference type="Pfam" id="PF00664">
    <property type="entry name" value="ABC_membrane"/>
    <property type="match status" value="1"/>
</dbReference>
<dbReference type="InterPro" id="IPR027417">
    <property type="entry name" value="P-loop_NTPase"/>
</dbReference>
<evidence type="ECO:0000256" key="6">
    <source>
        <dbReference type="ARBA" id="ARBA00022741"/>
    </source>
</evidence>
<dbReference type="Proteomes" id="UP000664779">
    <property type="component" value="Unassembled WGS sequence"/>
</dbReference>